<dbReference type="PANTHER" id="PTHR34980:SF2">
    <property type="entry name" value="INNER MEMBRANE PROTEIN YHAH-RELATED"/>
    <property type="match status" value="1"/>
</dbReference>
<feature type="transmembrane region" description="Helical" evidence="1">
    <location>
        <begin position="63"/>
        <end position="91"/>
    </location>
</feature>
<evidence type="ECO:0000313" key="2">
    <source>
        <dbReference type="EMBL" id="SLN29185.1"/>
    </source>
</evidence>
<dbReference type="EMBL" id="FWFX01000003">
    <property type="protein sequence ID" value="SLN29185.1"/>
    <property type="molecule type" value="Genomic_DNA"/>
</dbReference>
<evidence type="ECO:0000313" key="3">
    <source>
        <dbReference type="Proteomes" id="UP000193061"/>
    </source>
</evidence>
<dbReference type="Proteomes" id="UP000193061">
    <property type="component" value="Unassembled WGS sequence"/>
</dbReference>
<protein>
    <submittedName>
        <fullName evidence="2">Inner membrane protein YhaH</fullName>
    </submittedName>
</protein>
<dbReference type="PANTHER" id="PTHR34980">
    <property type="entry name" value="INNER MEMBRANE PROTEIN-RELATED-RELATED"/>
    <property type="match status" value="1"/>
</dbReference>
<feature type="transmembrane region" description="Helical" evidence="1">
    <location>
        <begin position="103"/>
        <end position="128"/>
    </location>
</feature>
<dbReference type="RefSeq" id="WP_085804796.1">
    <property type="nucleotide sequence ID" value="NZ_FWFX01000003.1"/>
</dbReference>
<dbReference type="InterPro" id="IPR008523">
    <property type="entry name" value="DUF805"/>
</dbReference>
<dbReference type="AlphaFoldDB" id="A0A1X6YRI7"/>
<proteinExistence type="predicted"/>
<evidence type="ECO:0000256" key="1">
    <source>
        <dbReference type="SAM" id="Phobius"/>
    </source>
</evidence>
<organism evidence="2 3">
    <name type="scientific">Roseovarius albus</name>
    <dbReference type="NCBI Taxonomy" id="1247867"/>
    <lineage>
        <taxon>Bacteria</taxon>
        <taxon>Pseudomonadati</taxon>
        <taxon>Pseudomonadota</taxon>
        <taxon>Alphaproteobacteria</taxon>
        <taxon>Rhodobacterales</taxon>
        <taxon>Roseobacteraceae</taxon>
        <taxon>Roseovarius</taxon>
    </lineage>
</organism>
<accession>A0A1X6YRI7</accession>
<dbReference type="OrthoDB" id="9812349at2"/>
<dbReference type="GO" id="GO:0005886">
    <property type="term" value="C:plasma membrane"/>
    <property type="evidence" value="ECO:0007669"/>
    <property type="project" value="TreeGrafter"/>
</dbReference>
<sequence length="174" mass="19287">MGPIEAITTCFRKYVTFSGRASRAEFWWFALFFILVDYGLSQLDKALFTYPVIDLPYITMSGANMTFTLSLGSGFFSPIWSFLILLPFLAVGWRRMQDAGRPGYWFALLPVCLTVIVGAVFLLATIGATILAHFLLKSSFLILIGAFVTTLINLLGSSQQKTNKYGPNPSEVTS</sequence>
<keyword evidence="1" id="KW-0472">Membrane</keyword>
<name>A0A1X6YRI7_9RHOB</name>
<feature type="transmembrane region" description="Helical" evidence="1">
    <location>
        <begin position="26"/>
        <end position="43"/>
    </location>
</feature>
<dbReference type="Pfam" id="PF05656">
    <property type="entry name" value="DUF805"/>
    <property type="match status" value="1"/>
</dbReference>
<keyword evidence="1" id="KW-0812">Transmembrane</keyword>
<gene>
    <name evidence="2" type="primary">yhaH_1</name>
    <name evidence="2" type="ORF">ROA7450_01239</name>
</gene>
<feature type="transmembrane region" description="Helical" evidence="1">
    <location>
        <begin position="134"/>
        <end position="155"/>
    </location>
</feature>
<keyword evidence="3" id="KW-1185">Reference proteome</keyword>
<keyword evidence="1" id="KW-1133">Transmembrane helix</keyword>
<reference evidence="2 3" key="1">
    <citation type="submission" date="2017-03" db="EMBL/GenBank/DDBJ databases">
        <authorList>
            <person name="Afonso C.L."/>
            <person name="Miller P.J."/>
            <person name="Scott M.A."/>
            <person name="Spackman E."/>
            <person name="Goraichik I."/>
            <person name="Dimitrov K.M."/>
            <person name="Suarez D.L."/>
            <person name="Swayne D.E."/>
        </authorList>
    </citation>
    <scope>NUCLEOTIDE SEQUENCE [LARGE SCALE GENOMIC DNA]</scope>
    <source>
        <strain evidence="2 3">CECT 7450</strain>
    </source>
</reference>